<gene>
    <name evidence="1" type="ORF">CPELLU_LOCUS19678</name>
</gene>
<dbReference type="AlphaFoldDB" id="A0A9N9KBT5"/>
<proteinExistence type="predicted"/>
<name>A0A9N9KBT5_9GLOM</name>
<comment type="caution">
    <text evidence="1">The sequence shown here is derived from an EMBL/GenBank/DDBJ whole genome shotgun (WGS) entry which is preliminary data.</text>
</comment>
<keyword evidence="2" id="KW-1185">Reference proteome</keyword>
<dbReference type="EMBL" id="CAJVQA010049766">
    <property type="protein sequence ID" value="CAG8820881.1"/>
    <property type="molecule type" value="Genomic_DNA"/>
</dbReference>
<reference evidence="1" key="1">
    <citation type="submission" date="2021-06" db="EMBL/GenBank/DDBJ databases">
        <authorList>
            <person name="Kallberg Y."/>
            <person name="Tangrot J."/>
            <person name="Rosling A."/>
        </authorList>
    </citation>
    <scope>NUCLEOTIDE SEQUENCE</scope>
    <source>
        <strain evidence="1">FL966</strain>
    </source>
</reference>
<evidence type="ECO:0000313" key="2">
    <source>
        <dbReference type="Proteomes" id="UP000789759"/>
    </source>
</evidence>
<sequence>KRPEIRCKVSQLLLDLMNICLDAEPQNRPTAKELTKELLQLLKDLRNYESKIYKQFKEIVDSGKYSNKVTSIRLNYQAQTSYLYESAFEL</sequence>
<accession>A0A9N9KBT5</accession>
<protein>
    <submittedName>
        <fullName evidence="1">24117_t:CDS:1</fullName>
    </submittedName>
</protein>
<dbReference type="Gene3D" id="1.10.510.10">
    <property type="entry name" value="Transferase(Phosphotransferase) domain 1"/>
    <property type="match status" value="1"/>
</dbReference>
<evidence type="ECO:0000313" key="1">
    <source>
        <dbReference type="EMBL" id="CAG8820881.1"/>
    </source>
</evidence>
<dbReference type="InterPro" id="IPR011009">
    <property type="entry name" value="Kinase-like_dom_sf"/>
</dbReference>
<dbReference type="Proteomes" id="UP000789759">
    <property type="component" value="Unassembled WGS sequence"/>
</dbReference>
<dbReference type="SUPFAM" id="SSF56112">
    <property type="entry name" value="Protein kinase-like (PK-like)"/>
    <property type="match status" value="1"/>
</dbReference>
<feature type="non-terminal residue" evidence="1">
    <location>
        <position position="1"/>
    </location>
</feature>
<organism evidence="1 2">
    <name type="scientific">Cetraspora pellucida</name>
    <dbReference type="NCBI Taxonomy" id="1433469"/>
    <lineage>
        <taxon>Eukaryota</taxon>
        <taxon>Fungi</taxon>
        <taxon>Fungi incertae sedis</taxon>
        <taxon>Mucoromycota</taxon>
        <taxon>Glomeromycotina</taxon>
        <taxon>Glomeromycetes</taxon>
        <taxon>Diversisporales</taxon>
        <taxon>Gigasporaceae</taxon>
        <taxon>Cetraspora</taxon>
    </lineage>
</organism>